<protein>
    <recommendedName>
        <fullName evidence="1">ASCH domain-containing protein</fullName>
    </recommendedName>
</protein>
<dbReference type="PANTHER" id="PTHR34204:SF2">
    <property type="entry name" value="RNA-BINDING ASCH DOMAIN PROTEIN"/>
    <property type="match status" value="1"/>
</dbReference>
<feature type="domain" description="ASCH" evidence="1">
    <location>
        <begin position="141"/>
        <end position="251"/>
    </location>
</feature>
<evidence type="ECO:0000259" key="1">
    <source>
        <dbReference type="Pfam" id="PF04266"/>
    </source>
</evidence>
<dbReference type="AlphaFoldDB" id="A0AAU9LH79"/>
<comment type="caution">
    <text evidence="2">The sequence shown here is derived from an EMBL/GenBank/DDBJ whole genome shotgun (WGS) entry which is preliminary data.</text>
</comment>
<dbReference type="Pfam" id="PF04266">
    <property type="entry name" value="ASCH"/>
    <property type="match status" value="1"/>
</dbReference>
<dbReference type="SUPFAM" id="SSF88697">
    <property type="entry name" value="PUA domain-like"/>
    <property type="match status" value="1"/>
</dbReference>
<dbReference type="InterPro" id="IPR007374">
    <property type="entry name" value="ASCH_domain"/>
</dbReference>
<dbReference type="CDD" id="cd06555">
    <property type="entry name" value="ASCH_PF0470_like"/>
    <property type="match status" value="1"/>
</dbReference>
<dbReference type="Gene3D" id="2.30.130.30">
    <property type="entry name" value="Hypothetical protein"/>
    <property type="match status" value="1"/>
</dbReference>
<dbReference type="PANTHER" id="PTHR34204">
    <property type="entry name" value="RNA-BINDING ASCH DOMAIN PROTEIN"/>
    <property type="match status" value="1"/>
</dbReference>
<accession>A0AAU9LH79</accession>
<keyword evidence="3" id="KW-1185">Reference proteome</keyword>
<proteinExistence type="predicted"/>
<dbReference type="Proteomes" id="UP001157418">
    <property type="component" value="Unassembled WGS sequence"/>
</dbReference>
<organism evidence="2 3">
    <name type="scientific">Lactuca virosa</name>
    <dbReference type="NCBI Taxonomy" id="75947"/>
    <lineage>
        <taxon>Eukaryota</taxon>
        <taxon>Viridiplantae</taxon>
        <taxon>Streptophyta</taxon>
        <taxon>Embryophyta</taxon>
        <taxon>Tracheophyta</taxon>
        <taxon>Spermatophyta</taxon>
        <taxon>Magnoliopsida</taxon>
        <taxon>eudicotyledons</taxon>
        <taxon>Gunneridae</taxon>
        <taxon>Pentapetalae</taxon>
        <taxon>asterids</taxon>
        <taxon>campanulids</taxon>
        <taxon>Asterales</taxon>
        <taxon>Asteraceae</taxon>
        <taxon>Cichorioideae</taxon>
        <taxon>Cichorieae</taxon>
        <taxon>Lactucinae</taxon>
        <taxon>Lactuca</taxon>
    </lineage>
</organism>
<gene>
    <name evidence="2" type="ORF">LVIROSA_LOCUS636</name>
</gene>
<dbReference type="InterPro" id="IPR015947">
    <property type="entry name" value="PUA-like_sf"/>
</dbReference>
<evidence type="ECO:0000313" key="2">
    <source>
        <dbReference type="EMBL" id="CAH1412631.1"/>
    </source>
</evidence>
<reference evidence="2 3" key="1">
    <citation type="submission" date="2022-01" db="EMBL/GenBank/DDBJ databases">
        <authorList>
            <person name="Xiong W."/>
            <person name="Schranz E."/>
        </authorList>
    </citation>
    <scope>NUCLEOTIDE SEQUENCE [LARGE SCALE GENOMIC DNA]</scope>
</reference>
<dbReference type="EMBL" id="CAKMRJ010000001">
    <property type="protein sequence ID" value="CAH1412631.1"/>
    <property type="molecule type" value="Genomic_DNA"/>
</dbReference>
<sequence length="409" mass="45508">MEEQEQRQLSSPEMAKFQLKDTIEALLKLTLILSIEESLDLGLSKEFCSNLLKDDEDDRTYPSSTSITDLSEGVPSYPLYKHLASALCKSISNGAVHSINASIPLIHEDSSMKQKEREWNKIILEKGSDLVNMLETVGFGLHVQEPFFSQIKDGQKTIEGRCAGGDYNRIESGSLVLFNKCLLLQVHDVHCYSSFSDMLATEDLAKVLPGVETVEEVNLPLSQPQGVQTYRRFYSEEKERANGVLAIFLTKPTSQLYDHLAAILEALHYEGVTRLLGISHTVGTIPDALPLPRSSLLSAFSTPHNPNVKTSILSDGARALAKHVNRSNGKFWGSFAGNESHKNMLALNVINHLVAHCCWINAHIVPPHGPVFEIRVHDGYGARWALNPPKFIGFLEPYMEDGHARGWKH</sequence>
<name>A0AAU9LH79_9ASTR</name>
<evidence type="ECO:0000313" key="3">
    <source>
        <dbReference type="Proteomes" id="UP001157418"/>
    </source>
</evidence>